<proteinExistence type="predicted"/>
<feature type="compositionally biased region" description="Low complexity" evidence="1">
    <location>
        <begin position="38"/>
        <end position="56"/>
    </location>
</feature>
<keyword evidence="4" id="KW-1185">Reference proteome</keyword>
<reference evidence="3" key="1">
    <citation type="journal article" date="2020" name="Stud. Mycol.">
        <title>101 Dothideomycetes genomes: a test case for predicting lifestyles and emergence of pathogens.</title>
        <authorList>
            <person name="Haridas S."/>
            <person name="Albert R."/>
            <person name="Binder M."/>
            <person name="Bloem J."/>
            <person name="Labutti K."/>
            <person name="Salamov A."/>
            <person name="Andreopoulos B."/>
            <person name="Baker S."/>
            <person name="Barry K."/>
            <person name="Bills G."/>
            <person name="Bluhm B."/>
            <person name="Cannon C."/>
            <person name="Castanera R."/>
            <person name="Culley D."/>
            <person name="Daum C."/>
            <person name="Ezra D."/>
            <person name="Gonzalez J."/>
            <person name="Henrissat B."/>
            <person name="Kuo A."/>
            <person name="Liang C."/>
            <person name="Lipzen A."/>
            <person name="Lutzoni F."/>
            <person name="Magnuson J."/>
            <person name="Mondo S."/>
            <person name="Nolan M."/>
            <person name="Ohm R."/>
            <person name="Pangilinan J."/>
            <person name="Park H.-J."/>
            <person name="Ramirez L."/>
            <person name="Alfaro M."/>
            <person name="Sun H."/>
            <person name="Tritt A."/>
            <person name="Yoshinaga Y."/>
            <person name="Zwiers L.-H."/>
            <person name="Turgeon B."/>
            <person name="Goodwin S."/>
            <person name="Spatafora J."/>
            <person name="Crous P."/>
            <person name="Grigoriev I."/>
        </authorList>
    </citation>
    <scope>NUCLEOTIDE SEQUENCE</scope>
    <source>
        <strain evidence="3">CBS 130266</strain>
    </source>
</reference>
<feature type="region of interest" description="Disordered" evidence="1">
    <location>
        <begin position="225"/>
        <end position="258"/>
    </location>
</feature>
<dbReference type="Pfam" id="PF09793">
    <property type="entry name" value="AD"/>
    <property type="match status" value="1"/>
</dbReference>
<dbReference type="EMBL" id="MU007066">
    <property type="protein sequence ID" value="KAF2426205.1"/>
    <property type="molecule type" value="Genomic_DNA"/>
</dbReference>
<name>A0A9P4TW75_9PEZI</name>
<dbReference type="InterPro" id="IPR039683">
    <property type="entry name" value="Lsm12-like"/>
</dbReference>
<evidence type="ECO:0000259" key="2">
    <source>
        <dbReference type="PROSITE" id="PS52001"/>
    </source>
</evidence>
<evidence type="ECO:0000256" key="1">
    <source>
        <dbReference type="SAM" id="MobiDB-lite"/>
    </source>
</evidence>
<dbReference type="PROSITE" id="PS52001">
    <property type="entry name" value="AD"/>
    <property type="match status" value="1"/>
</dbReference>
<organism evidence="3 4">
    <name type="scientific">Tothia fuscella</name>
    <dbReference type="NCBI Taxonomy" id="1048955"/>
    <lineage>
        <taxon>Eukaryota</taxon>
        <taxon>Fungi</taxon>
        <taxon>Dikarya</taxon>
        <taxon>Ascomycota</taxon>
        <taxon>Pezizomycotina</taxon>
        <taxon>Dothideomycetes</taxon>
        <taxon>Pleosporomycetidae</taxon>
        <taxon>Venturiales</taxon>
        <taxon>Cylindrosympodiaceae</taxon>
        <taxon>Tothia</taxon>
    </lineage>
</organism>
<sequence>MADSKRQSVSGKGAGSKTGLQQGSPDVEALNKAVGARIRITTHSTPSTTTIEGTIFTATTTPPLLAIKEDDKSSTPAPPNPSSANTSSSTNSTPNYRIISIANIASYHITPGGDTDVLNLVKELETGEWNVDKDAMKKREAVAVRKVREMEERRGKGVSGEAQELFDHIVRTLPSRWNDKQIIVNESVIVEPPYGVANCKAPAAKEVALTQVKKVVEGFWAKRKGGAGAGAGAGAGNKAAGNGRVTPSPAVPNMRKGG</sequence>
<feature type="compositionally biased region" description="Low complexity" evidence="1">
    <location>
        <begin position="82"/>
        <end position="93"/>
    </location>
</feature>
<dbReference type="AlphaFoldDB" id="A0A9P4TW75"/>
<feature type="compositionally biased region" description="Gly residues" evidence="1">
    <location>
        <begin position="226"/>
        <end position="235"/>
    </location>
</feature>
<protein>
    <recommendedName>
        <fullName evidence="2">AD domain-containing protein</fullName>
    </recommendedName>
</protein>
<dbReference type="InterPro" id="IPR019181">
    <property type="entry name" value="LSM12_ABD"/>
</dbReference>
<dbReference type="PANTHER" id="PTHR13542">
    <property type="entry name" value="LSM12 HOMOLOG"/>
    <property type="match status" value="1"/>
</dbReference>
<dbReference type="SMART" id="SM00995">
    <property type="entry name" value="AD"/>
    <property type="match status" value="1"/>
</dbReference>
<feature type="domain" description="AD" evidence="2">
    <location>
        <begin position="129"/>
        <end position="224"/>
    </location>
</feature>
<accession>A0A9P4TW75</accession>
<feature type="region of interest" description="Disordered" evidence="1">
    <location>
        <begin position="37"/>
        <end position="56"/>
    </location>
</feature>
<evidence type="ECO:0000313" key="4">
    <source>
        <dbReference type="Proteomes" id="UP000800235"/>
    </source>
</evidence>
<dbReference type="Proteomes" id="UP000800235">
    <property type="component" value="Unassembled WGS sequence"/>
</dbReference>
<dbReference type="OrthoDB" id="1057137at2759"/>
<comment type="caution">
    <text evidence="3">The sequence shown here is derived from an EMBL/GenBank/DDBJ whole genome shotgun (WGS) entry which is preliminary data.</text>
</comment>
<feature type="region of interest" description="Disordered" evidence="1">
    <location>
        <begin position="68"/>
        <end position="93"/>
    </location>
</feature>
<feature type="region of interest" description="Disordered" evidence="1">
    <location>
        <begin position="1"/>
        <end position="28"/>
    </location>
</feature>
<gene>
    <name evidence="3" type="ORF">EJ08DRAFT_700117</name>
</gene>
<evidence type="ECO:0000313" key="3">
    <source>
        <dbReference type="EMBL" id="KAF2426205.1"/>
    </source>
</evidence>
<dbReference type="InterPro" id="IPR047574">
    <property type="entry name" value="AD"/>
</dbReference>